<gene>
    <name evidence="1" type="ORF">RCOM_1312230</name>
</gene>
<name>B9RYP1_RICCO</name>
<evidence type="ECO:0000313" key="2">
    <source>
        <dbReference type="Proteomes" id="UP000008311"/>
    </source>
</evidence>
<sequence length="67" mass="7345">MRCKKKKEAVSRYPSCRSEVIGGERFHVAITGSGTIRTPMISSSIVNLIPPGPEAKINSYAHFLIGR</sequence>
<dbReference type="AlphaFoldDB" id="B9RYP1"/>
<proteinExistence type="predicted"/>
<reference evidence="2" key="1">
    <citation type="journal article" date="2010" name="Nat. Biotechnol.">
        <title>Draft genome sequence of the oilseed species Ricinus communis.</title>
        <authorList>
            <person name="Chan A.P."/>
            <person name="Crabtree J."/>
            <person name="Zhao Q."/>
            <person name="Lorenzi H."/>
            <person name="Orvis J."/>
            <person name="Puiu D."/>
            <person name="Melake-Berhan A."/>
            <person name="Jones K.M."/>
            <person name="Redman J."/>
            <person name="Chen G."/>
            <person name="Cahoon E.B."/>
            <person name="Gedil M."/>
            <person name="Stanke M."/>
            <person name="Haas B.J."/>
            <person name="Wortman J.R."/>
            <person name="Fraser-Liggett C.M."/>
            <person name="Ravel J."/>
            <person name="Rabinowicz P.D."/>
        </authorList>
    </citation>
    <scope>NUCLEOTIDE SEQUENCE [LARGE SCALE GENOMIC DNA]</scope>
    <source>
        <strain evidence="2">cv. Hale</strain>
    </source>
</reference>
<accession>B9RYP1</accession>
<organism evidence="1 2">
    <name type="scientific">Ricinus communis</name>
    <name type="common">Castor bean</name>
    <dbReference type="NCBI Taxonomy" id="3988"/>
    <lineage>
        <taxon>Eukaryota</taxon>
        <taxon>Viridiplantae</taxon>
        <taxon>Streptophyta</taxon>
        <taxon>Embryophyta</taxon>
        <taxon>Tracheophyta</taxon>
        <taxon>Spermatophyta</taxon>
        <taxon>Magnoliopsida</taxon>
        <taxon>eudicotyledons</taxon>
        <taxon>Gunneridae</taxon>
        <taxon>Pentapetalae</taxon>
        <taxon>rosids</taxon>
        <taxon>fabids</taxon>
        <taxon>Malpighiales</taxon>
        <taxon>Euphorbiaceae</taxon>
        <taxon>Acalyphoideae</taxon>
        <taxon>Acalypheae</taxon>
        <taxon>Ricinus</taxon>
    </lineage>
</organism>
<dbReference type="InParanoid" id="B9RYP1"/>
<dbReference type="Proteomes" id="UP000008311">
    <property type="component" value="Unassembled WGS sequence"/>
</dbReference>
<dbReference type="EMBL" id="EQ973832">
    <property type="protein sequence ID" value="EEF43393.1"/>
    <property type="molecule type" value="Genomic_DNA"/>
</dbReference>
<keyword evidence="2" id="KW-1185">Reference proteome</keyword>
<evidence type="ECO:0000313" key="1">
    <source>
        <dbReference type="EMBL" id="EEF43393.1"/>
    </source>
</evidence>
<protein>
    <submittedName>
        <fullName evidence="1">Uncharacterized protein</fullName>
    </submittedName>
</protein>